<name>A0AC35TPV3_9BILA</name>
<reference evidence="2" key="1">
    <citation type="submission" date="2016-11" db="UniProtKB">
        <authorList>
            <consortium name="WormBaseParasite"/>
        </authorList>
    </citation>
    <scope>IDENTIFICATION</scope>
    <source>
        <strain evidence="2">KR3021</strain>
    </source>
</reference>
<dbReference type="WBParaSite" id="RSKR_0000299600.1">
    <property type="protein sequence ID" value="RSKR_0000299600.1"/>
    <property type="gene ID" value="RSKR_0000299600"/>
</dbReference>
<proteinExistence type="predicted"/>
<dbReference type="Proteomes" id="UP000095286">
    <property type="component" value="Unplaced"/>
</dbReference>
<accession>A0AC35TPV3</accession>
<protein>
    <submittedName>
        <fullName evidence="2">Serine/threonine-protein phosphatase</fullName>
    </submittedName>
</protein>
<evidence type="ECO:0000313" key="1">
    <source>
        <dbReference type="Proteomes" id="UP000095286"/>
    </source>
</evidence>
<sequence length="366" mass="41202">MDPDIPQQTATPEVPPGIGMPEPPADDVVPTAVPEAPLIPLPPAGAVPPADEPDKIKQELNSPAISEMYNTDPFFSAKESQEVIMKRIESYVKRLYKDWKSALATCLFAEKEILEIVYRARECFWQSGLLIHVPAGVTVDLLVILNYNGMPPAAKYLFLGDYIDRGPFSLEVICLLFCLKILYPDEVTLLRGNHESRPVNVMYGFRTECVRRYSAHLYDLFQTAFANMPFSALIEKRILCMHGGISEDLVSLDQFNAIERPCDIPDLGKVSHFNYKLALITCRLISDLTWADPDPVIQMYEESHRGASRVFGAEALNKFLNQMKIDLVIRGHQVVQEGFEFFNDRKLVTIFSAPTIAINSTTQVQF</sequence>
<evidence type="ECO:0000313" key="2">
    <source>
        <dbReference type="WBParaSite" id="RSKR_0000299600.1"/>
    </source>
</evidence>
<organism evidence="1 2">
    <name type="scientific">Rhabditophanes sp. KR3021</name>
    <dbReference type="NCBI Taxonomy" id="114890"/>
    <lineage>
        <taxon>Eukaryota</taxon>
        <taxon>Metazoa</taxon>
        <taxon>Ecdysozoa</taxon>
        <taxon>Nematoda</taxon>
        <taxon>Chromadorea</taxon>
        <taxon>Rhabditida</taxon>
        <taxon>Tylenchina</taxon>
        <taxon>Panagrolaimomorpha</taxon>
        <taxon>Strongyloidoidea</taxon>
        <taxon>Alloionematidae</taxon>
        <taxon>Rhabditophanes</taxon>
    </lineage>
</organism>